<feature type="compositionally biased region" description="Polar residues" evidence="1">
    <location>
        <begin position="1"/>
        <end position="20"/>
    </location>
</feature>
<keyword evidence="4" id="KW-1185">Reference proteome</keyword>
<reference evidence="2" key="2">
    <citation type="submission" date="2023-06" db="EMBL/GenBank/DDBJ databases">
        <title>Long-read-based genome assembly of the green algal bacterivore Cymbomonas tetramitiformis.</title>
        <authorList>
            <person name="Gyaltshen Y."/>
            <person name="Rozenberg A."/>
            <person name="Paasch A."/>
            <person name="Burns J.A."/>
            <person name="Warring S."/>
            <person name="Larson R."/>
            <person name="Maurer-Alcala X."/>
            <person name="Dacks J."/>
            <person name="Kim E."/>
        </authorList>
    </citation>
    <scope>NUCLEOTIDE SEQUENCE</scope>
    <source>
        <strain evidence="2">PLY_AMNH</strain>
    </source>
</reference>
<feature type="region of interest" description="Disordered" evidence="1">
    <location>
        <begin position="1"/>
        <end position="33"/>
    </location>
</feature>
<protein>
    <submittedName>
        <fullName evidence="2">Uncharacterized protein</fullName>
    </submittedName>
</protein>
<proteinExistence type="predicted"/>
<reference evidence="2 4" key="1">
    <citation type="journal article" date="2015" name="Genome Biol. Evol.">
        <title>Comparative Genomics of a Bacterivorous Green Alga Reveals Evolutionary Causalities and Consequences of Phago-Mixotrophic Mode of Nutrition.</title>
        <authorList>
            <person name="Burns J.A."/>
            <person name="Paasch A."/>
            <person name="Narechania A."/>
            <person name="Kim E."/>
        </authorList>
    </citation>
    <scope>NUCLEOTIDE SEQUENCE [LARGE SCALE GENOMIC DNA]</scope>
    <source>
        <strain evidence="2">PLY_AMNH</strain>
    </source>
</reference>
<organism evidence="2 4">
    <name type="scientific">Cymbomonas tetramitiformis</name>
    <dbReference type="NCBI Taxonomy" id="36881"/>
    <lineage>
        <taxon>Eukaryota</taxon>
        <taxon>Viridiplantae</taxon>
        <taxon>Chlorophyta</taxon>
        <taxon>Pyramimonadophyceae</taxon>
        <taxon>Pyramimonadales</taxon>
        <taxon>Pyramimonadaceae</taxon>
        <taxon>Cymbomonas</taxon>
    </lineage>
</organism>
<evidence type="ECO:0000313" key="3">
    <source>
        <dbReference type="EMBL" id="KAK3257497.1"/>
    </source>
</evidence>
<comment type="caution">
    <text evidence="2">The sequence shown here is derived from an EMBL/GenBank/DDBJ whole genome shotgun (WGS) entry which is preliminary data.</text>
</comment>
<sequence length="301" mass="33288">MPASQRKSSGPDNLPASSTPLKKPPLKGRSTGRHDSDCWWKALIAVVVVVGIGLYLEYSRTDEPIPGLRKRVQGGTALDAYERAQNVLVEHHKGLVDEVSGFVGGKHYRSFRQVWKNMDKETRMDLVAKVTLKMFAPEIFADEALATEDDGIPFLLDVVVQGKEHDYYGQKRPAEDDEDEEYDEDEDDRKTVPGIESSPPDHASQEDEVVQAAAATPGISDPAATESQDQDPQSASSGDATADGTASDGSVEEDESSETWTRPDRTSNEVDPRWEAMWKQYRSVALASFAQKIILAWRTSY</sequence>
<evidence type="ECO:0000313" key="4">
    <source>
        <dbReference type="Proteomes" id="UP001190700"/>
    </source>
</evidence>
<name>A0AAE0F4S0_9CHLO</name>
<evidence type="ECO:0000256" key="1">
    <source>
        <dbReference type="SAM" id="MobiDB-lite"/>
    </source>
</evidence>
<accession>A0AAE0F4S0</accession>
<dbReference type="EMBL" id="LGRX02020436">
    <property type="protein sequence ID" value="KAK3257497.1"/>
    <property type="molecule type" value="Genomic_DNA"/>
</dbReference>
<dbReference type="Proteomes" id="UP001190700">
    <property type="component" value="Unassembled WGS sequence"/>
</dbReference>
<dbReference type="AlphaFoldDB" id="A0AAE0F4S0"/>
<dbReference type="EMBL" id="LGRX02026014">
    <property type="protein sequence ID" value="KAK3251499.1"/>
    <property type="molecule type" value="Genomic_DNA"/>
</dbReference>
<feature type="compositionally biased region" description="Polar residues" evidence="1">
    <location>
        <begin position="225"/>
        <end position="239"/>
    </location>
</feature>
<evidence type="ECO:0000313" key="2">
    <source>
        <dbReference type="EMBL" id="KAK3251499.1"/>
    </source>
</evidence>
<gene>
    <name evidence="3" type="ORF">CYMTET_33419</name>
    <name evidence="2" type="ORF">CYMTET_39169</name>
</gene>
<feature type="compositionally biased region" description="Basic and acidic residues" evidence="1">
    <location>
        <begin position="261"/>
        <end position="273"/>
    </location>
</feature>
<feature type="region of interest" description="Disordered" evidence="1">
    <location>
        <begin position="167"/>
        <end position="273"/>
    </location>
</feature>
<feature type="compositionally biased region" description="Acidic residues" evidence="1">
    <location>
        <begin position="175"/>
        <end position="187"/>
    </location>
</feature>